<dbReference type="OrthoDB" id="9807047at2"/>
<feature type="transmembrane region" description="Helical" evidence="8">
    <location>
        <begin position="491"/>
        <end position="517"/>
    </location>
</feature>
<feature type="transmembrane region" description="Helical" evidence="8">
    <location>
        <begin position="152"/>
        <end position="181"/>
    </location>
</feature>
<gene>
    <name evidence="10" type="ORF">CEY11_23380</name>
</gene>
<keyword evidence="2 8" id="KW-0813">Transport</keyword>
<dbReference type="GO" id="GO:0005886">
    <property type="term" value="C:plasma membrane"/>
    <property type="evidence" value="ECO:0007669"/>
    <property type="project" value="UniProtKB-SubCell"/>
</dbReference>
<evidence type="ECO:0000256" key="1">
    <source>
        <dbReference type="ARBA" id="ARBA00004429"/>
    </source>
</evidence>
<evidence type="ECO:0000256" key="5">
    <source>
        <dbReference type="ARBA" id="ARBA00022692"/>
    </source>
</evidence>
<feature type="transmembrane region" description="Helical" evidence="8">
    <location>
        <begin position="202"/>
        <end position="224"/>
    </location>
</feature>
<proteinExistence type="inferred from homology"/>
<sequence>MAAIQGTSSVGRKTDARKWLALALLTLLLVLVVPTVFILIRTSLAQAQGAGGHNGLTLSNYLGLFGNPRLAAAFTSSIIFAIGSSILALVVGGILAWLVERTNVPFKILAHVTAVVSMGTPYVLYIIAWLFLLGHIGPINTTWRALGFNGDLIHVNSMAGMILIEGFLWSPLVFLMLSANFRSANADMEEAARMSGASVLKTVWHISIKLAVPAIIALAMFVFIRAIEAFEVPLLVGTPSGIQVLTTEVYESMKVVPPQLGQSAAFSVILLVFVGILFSLYGRLSKNADKYQSVTGKAFRPRPFDLGSARWIAGTLVLVYFLIVLLLPILALVWMSLVPYASGVSMRIIPYLNGHNYAALWQAPQYFEYGLNTVIVAAGAATIVVALTSFAAWISARRGPYAWGIDQLATAPLIFPGIVMGVAILQIFLNIPVPVYGTLWIILFAYILRYLPYGMRYNYSGVLQIHRELEEAAQVSGATIMGTFRRIIAPLLTPSATAAWIFIFLICAKELALAVLLSGPRSKVLAVAMLDLWANGQTGELAALGLAWTLVMTILAMLAFWLSQRSRMRAFG</sequence>
<dbReference type="RefSeq" id="WP_088605846.1">
    <property type="nucleotide sequence ID" value="NZ_NJIH01000018.1"/>
</dbReference>
<reference evidence="11" key="1">
    <citation type="submission" date="2017-06" db="EMBL/GenBank/DDBJ databases">
        <title>Herbaspirillum phytohormonus sp. nov., isolated from the root nodule of Robinia pseudoacacia in lead-zinc mine.</title>
        <authorList>
            <person name="Fan M."/>
            <person name="Lin Y."/>
        </authorList>
    </citation>
    <scope>NUCLEOTIDE SEQUENCE [LARGE SCALE GENOMIC DNA]</scope>
    <source>
        <strain evidence="11">SC-089</strain>
    </source>
</reference>
<dbReference type="InterPro" id="IPR035906">
    <property type="entry name" value="MetI-like_sf"/>
</dbReference>
<feature type="domain" description="ABC transmembrane type-1" evidence="9">
    <location>
        <begin position="370"/>
        <end position="559"/>
    </location>
</feature>
<feature type="transmembrane region" description="Helical" evidence="8">
    <location>
        <begin position="374"/>
        <end position="396"/>
    </location>
</feature>
<dbReference type="AlphaFoldDB" id="A0A225LXR1"/>
<protein>
    <submittedName>
        <fullName evidence="10">Iron ABC transporter permease</fullName>
    </submittedName>
</protein>
<evidence type="ECO:0000256" key="2">
    <source>
        <dbReference type="ARBA" id="ARBA00022448"/>
    </source>
</evidence>
<keyword evidence="6 8" id="KW-1133">Transmembrane helix</keyword>
<name>A0A225LXR1_9BURK</name>
<dbReference type="CDD" id="cd06261">
    <property type="entry name" value="TM_PBP2"/>
    <property type="match status" value="2"/>
</dbReference>
<dbReference type="EMBL" id="NJIH01000018">
    <property type="protein sequence ID" value="OWT53938.1"/>
    <property type="molecule type" value="Genomic_DNA"/>
</dbReference>
<keyword evidence="4" id="KW-0997">Cell inner membrane</keyword>
<keyword evidence="7 8" id="KW-0472">Membrane</keyword>
<evidence type="ECO:0000313" key="10">
    <source>
        <dbReference type="EMBL" id="OWT53938.1"/>
    </source>
</evidence>
<evidence type="ECO:0000313" key="11">
    <source>
        <dbReference type="Proteomes" id="UP000214603"/>
    </source>
</evidence>
<dbReference type="SUPFAM" id="SSF161098">
    <property type="entry name" value="MetI-like"/>
    <property type="match status" value="2"/>
</dbReference>
<dbReference type="Proteomes" id="UP000214603">
    <property type="component" value="Unassembled WGS sequence"/>
</dbReference>
<dbReference type="PANTHER" id="PTHR43357:SF4">
    <property type="entry name" value="INNER MEMBRANE ABC TRANSPORTER PERMEASE PROTEIN YDCV"/>
    <property type="match status" value="1"/>
</dbReference>
<organism evidence="10 11">
    <name type="scientific">Candidimonas nitroreducens</name>
    <dbReference type="NCBI Taxonomy" id="683354"/>
    <lineage>
        <taxon>Bacteria</taxon>
        <taxon>Pseudomonadati</taxon>
        <taxon>Pseudomonadota</taxon>
        <taxon>Betaproteobacteria</taxon>
        <taxon>Burkholderiales</taxon>
        <taxon>Alcaligenaceae</taxon>
        <taxon>Candidimonas</taxon>
    </lineage>
</organism>
<comment type="similarity">
    <text evidence="8">Belongs to the binding-protein-dependent transport system permease family.</text>
</comment>
<accession>A0A225LXR1</accession>
<feature type="transmembrane region" description="Helical" evidence="8">
    <location>
        <begin position="260"/>
        <end position="281"/>
    </location>
</feature>
<feature type="domain" description="ABC transmembrane type-1" evidence="9">
    <location>
        <begin position="74"/>
        <end position="281"/>
    </location>
</feature>
<evidence type="ECO:0000256" key="6">
    <source>
        <dbReference type="ARBA" id="ARBA00022989"/>
    </source>
</evidence>
<feature type="transmembrane region" description="Helical" evidence="8">
    <location>
        <begin position="108"/>
        <end position="132"/>
    </location>
</feature>
<feature type="transmembrane region" description="Helical" evidence="8">
    <location>
        <begin position="408"/>
        <end position="429"/>
    </location>
</feature>
<dbReference type="Gene3D" id="1.10.3720.10">
    <property type="entry name" value="MetI-like"/>
    <property type="match status" value="2"/>
</dbReference>
<evidence type="ECO:0000256" key="3">
    <source>
        <dbReference type="ARBA" id="ARBA00022475"/>
    </source>
</evidence>
<comment type="caution">
    <text evidence="10">The sequence shown here is derived from an EMBL/GenBank/DDBJ whole genome shotgun (WGS) entry which is preliminary data.</text>
</comment>
<feature type="transmembrane region" description="Helical" evidence="8">
    <location>
        <begin position="71"/>
        <end position="99"/>
    </location>
</feature>
<evidence type="ECO:0000256" key="7">
    <source>
        <dbReference type="ARBA" id="ARBA00023136"/>
    </source>
</evidence>
<evidence type="ECO:0000256" key="4">
    <source>
        <dbReference type="ARBA" id="ARBA00022519"/>
    </source>
</evidence>
<keyword evidence="5 8" id="KW-0812">Transmembrane</keyword>
<dbReference type="Pfam" id="PF00528">
    <property type="entry name" value="BPD_transp_1"/>
    <property type="match status" value="1"/>
</dbReference>
<keyword evidence="3" id="KW-1003">Cell membrane</keyword>
<feature type="transmembrane region" description="Helical" evidence="8">
    <location>
        <begin position="541"/>
        <end position="562"/>
    </location>
</feature>
<dbReference type="GO" id="GO:0055085">
    <property type="term" value="P:transmembrane transport"/>
    <property type="evidence" value="ECO:0007669"/>
    <property type="project" value="InterPro"/>
</dbReference>
<feature type="transmembrane region" description="Helical" evidence="8">
    <location>
        <begin position="311"/>
        <end position="337"/>
    </location>
</feature>
<evidence type="ECO:0000259" key="9">
    <source>
        <dbReference type="PROSITE" id="PS50928"/>
    </source>
</evidence>
<comment type="subcellular location">
    <subcellularLocation>
        <location evidence="1">Cell inner membrane</location>
        <topology evidence="1">Multi-pass membrane protein</topology>
    </subcellularLocation>
    <subcellularLocation>
        <location evidence="8">Cell membrane</location>
        <topology evidence="8">Multi-pass membrane protein</topology>
    </subcellularLocation>
</comment>
<dbReference type="PANTHER" id="PTHR43357">
    <property type="entry name" value="INNER MEMBRANE ABC TRANSPORTER PERMEASE PROTEIN YDCV"/>
    <property type="match status" value="1"/>
</dbReference>
<evidence type="ECO:0000256" key="8">
    <source>
        <dbReference type="RuleBase" id="RU363032"/>
    </source>
</evidence>
<feature type="transmembrane region" description="Helical" evidence="8">
    <location>
        <begin position="435"/>
        <end position="451"/>
    </location>
</feature>
<dbReference type="PROSITE" id="PS50928">
    <property type="entry name" value="ABC_TM1"/>
    <property type="match status" value="2"/>
</dbReference>
<keyword evidence="11" id="KW-1185">Reference proteome</keyword>
<dbReference type="InterPro" id="IPR000515">
    <property type="entry name" value="MetI-like"/>
</dbReference>